<keyword evidence="6" id="KW-1185">Reference proteome</keyword>
<dbReference type="GO" id="GO:0005634">
    <property type="term" value="C:nucleus"/>
    <property type="evidence" value="ECO:0007669"/>
    <property type="project" value="UniProtKB-SubCell"/>
</dbReference>
<reference evidence="7" key="1">
    <citation type="submission" date="2022-11" db="UniProtKB">
        <authorList>
            <consortium name="WormBaseParasite"/>
        </authorList>
    </citation>
    <scope>IDENTIFICATION</scope>
</reference>
<sequence length="231" mass="25337">MSRNQQPQQPQRERCCDCVASQNRCATDLCPCFITKRICDEQCESTRFLGDCLNQAICRCSCENPDADSNFVPNSASSNSTNNAVKNSPLNNNSGNAGATSKKGICSKPERCECLRIRESCSKLCACRQICKNREAKKPVAVKTEKPKPSCSCSKAKKQCVKKECSCRGQYEFCGKACKCQGDCTNGPTKFSLPKCVQHTFLEHKQDCSVVSTRANVQKFSISTALVSLAP</sequence>
<feature type="compositionally biased region" description="Low complexity" evidence="4">
    <location>
        <begin position="74"/>
        <end position="88"/>
    </location>
</feature>
<feature type="region of interest" description="Disordered" evidence="4">
    <location>
        <begin position="73"/>
        <end position="104"/>
    </location>
</feature>
<dbReference type="WBParaSite" id="nRc.2.0.1.t19237-RA">
    <property type="protein sequence ID" value="nRc.2.0.1.t19237-RA"/>
    <property type="gene ID" value="nRc.2.0.1.g19237"/>
</dbReference>
<organism evidence="6 7">
    <name type="scientific">Romanomermis culicivorax</name>
    <name type="common">Nematode worm</name>
    <dbReference type="NCBI Taxonomy" id="13658"/>
    <lineage>
        <taxon>Eukaryota</taxon>
        <taxon>Metazoa</taxon>
        <taxon>Ecdysozoa</taxon>
        <taxon>Nematoda</taxon>
        <taxon>Enoplea</taxon>
        <taxon>Dorylaimia</taxon>
        <taxon>Mermithida</taxon>
        <taxon>Mermithoidea</taxon>
        <taxon>Mermithidae</taxon>
        <taxon>Romanomermis</taxon>
    </lineage>
</organism>
<dbReference type="AlphaFoldDB" id="A0A915J0L8"/>
<evidence type="ECO:0000256" key="2">
    <source>
        <dbReference type="ARBA" id="ARBA00007267"/>
    </source>
</evidence>
<name>A0A915J0L8_ROMCU</name>
<evidence type="ECO:0000259" key="5">
    <source>
        <dbReference type="PROSITE" id="PS51634"/>
    </source>
</evidence>
<protein>
    <submittedName>
        <fullName evidence="7">CRC domain-containing protein</fullName>
    </submittedName>
</protein>
<accession>A0A915J0L8</accession>
<dbReference type="PROSITE" id="PS51634">
    <property type="entry name" value="CRC"/>
    <property type="match status" value="1"/>
</dbReference>
<comment type="subcellular location">
    <subcellularLocation>
        <location evidence="1">Nucleus</location>
    </subcellularLocation>
</comment>
<dbReference type="InterPro" id="IPR005172">
    <property type="entry name" value="CRC"/>
</dbReference>
<keyword evidence="3" id="KW-0539">Nucleus</keyword>
<evidence type="ECO:0000313" key="6">
    <source>
        <dbReference type="Proteomes" id="UP000887565"/>
    </source>
</evidence>
<evidence type="ECO:0000256" key="4">
    <source>
        <dbReference type="SAM" id="MobiDB-lite"/>
    </source>
</evidence>
<evidence type="ECO:0000256" key="3">
    <source>
        <dbReference type="ARBA" id="ARBA00023242"/>
    </source>
</evidence>
<proteinExistence type="inferred from homology"/>
<evidence type="ECO:0000256" key="1">
    <source>
        <dbReference type="ARBA" id="ARBA00004123"/>
    </source>
</evidence>
<feature type="compositionally biased region" description="Polar residues" evidence="4">
    <location>
        <begin position="89"/>
        <end position="99"/>
    </location>
</feature>
<comment type="similarity">
    <text evidence="2">Belongs to the lin-54 family.</text>
</comment>
<dbReference type="InterPro" id="IPR033467">
    <property type="entry name" value="Tesmin/TSO1-like_CXC"/>
</dbReference>
<feature type="domain" description="CRC" evidence="5">
    <location>
        <begin position="100"/>
        <end position="189"/>
    </location>
</feature>
<dbReference type="Proteomes" id="UP000887565">
    <property type="component" value="Unplaced"/>
</dbReference>
<dbReference type="SMART" id="SM01114">
    <property type="entry name" value="CXC"/>
    <property type="match status" value="2"/>
</dbReference>
<evidence type="ECO:0000313" key="7">
    <source>
        <dbReference type="WBParaSite" id="nRc.2.0.1.t19237-RA"/>
    </source>
</evidence>
<dbReference type="OMA" id="CESTRFL"/>